<dbReference type="AlphaFoldDB" id="A0ABC9BY05"/>
<evidence type="ECO:0000313" key="4">
    <source>
        <dbReference type="Proteomes" id="UP001497457"/>
    </source>
</evidence>
<accession>A0ABC9BY05</accession>
<dbReference type="InterPro" id="IPR055357">
    <property type="entry name" value="LRR_At1g61320_AtMIF1"/>
</dbReference>
<dbReference type="Pfam" id="PF00646">
    <property type="entry name" value="F-box"/>
    <property type="match status" value="1"/>
</dbReference>
<evidence type="ECO:0000256" key="1">
    <source>
        <dbReference type="SAM" id="MobiDB-lite"/>
    </source>
</evidence>
<keyword evidence="4" id="KW-1185">Reference proteome</keyword>
<reference evidence="3" key="1">
    <citation type="submission" date="2024-10" db="EMBL/GenBank/DDBJ databases">
        <authorList>
            <person name="Ryan C."/>
        </authorList>
    </citation>
    <scope>NUCLEOTIDE SEQUENCE [LARGE SCALE GENOMIC DNA]</scope>
</reference>
<proteinExistence type="predicted"/>
<dbReference type="Proteomes" id="UP001497457">
    <property type="component" value="Chromosome 28b"/>
</dbReference>
<sequence length="699" mass="76984">MPPKDAAAAAHGAPPGDGGGGGDRLSGLPDDLLFLVMGHLKAWEAVRTCLLSRRWRNLWASAGHLDIRQPCLCAGRGDLPAARLQRREEKFAAFVKALLLRRRPLAPLHSLHLCWSHDTAHGDADTWVAHAVRRGAVGIELSGKHHEDYPSPAYMSFIAGDSDAVKIRLKILKLVHVRLDDSTLTQLCSRCTCLKELELKDCVIPEETRIQSTLLERLAMIGCKIRKGLSVDAPNLVSLQFSRNSWYVPWIQNLGLLAASNIMQLAPQKHPAECSDLGSCKLKILKLSRVVLDDTTLAQLCSRCTSLEELELNACSVVGKDIRSTSLKCLTMISCKFAIGSEVHVPNLLSLRCTRPYQQVPRFRNMEFLVTAIIALDDSCMPRDSWWTWKDDGKDESDHDGDFFAYSKVEDSDGNESNQDEEDEPDGYGDFSEHSGAEDSDVNSDNESYLDEEDESDLDEEDESDIDGAHSSDEESDDYSYVGNEKSDYNNDDESYLIDNTFAHAGAEDSDDNHGCSGPGDEIAQGYNGDCGSFGGDGMLCSLSNVRTMTLSAHSGEVLLMRESKLCTDFKNLKTLSLGEWCITADFDVLASILQRSPNLENLFVHLDMANNSRVGFNPSAGSFTCSNLKKLEITCCEHDEMDHILPELFGLNGITHEKIFVHGTACTCDVNGGTGSQAKRKVQTEAEKRPAKQIKPGN</sequence>
<name>A0ABC9BY05_9POAL</name>
<feature type="compositionally biased region" description="Low complexity" evidence="1">
    <location>
        <begin position="1"/>
        <end position="14"/>
    </location>
</feature>
<dbReference type="PANTHER" id="PTHR34223:SF34">
    <property type="entry name" value="F-BOX DOMAIN-CONTAINING PROTEIN"/>
    <property type="match status" value="1"/>
</dbReference>
<dbReference type="EMBL" id="OZ075138">
    <property type="protein sequence ID" value="CAL5010898.1"/>
    <property type="molecule type" value="Genomic_DNA"/>
</dbReference>
<dbReference type="InterPro" id="IPR001810">
    <property type="entry name" value="F-box_dom"/>
</dbReference>
<dbReference type="PANTHER" id="PTHR34223">
    <property type="entry name" value="OS11G0201299 PROTEIN"/>
    <property type="match status" value="1"/>
</dbReference>
<feature type="compositionally biased region" description="Acidic residues" evidence="1">
    <location>
        <begin position="438"/>
        <end position="466"/>
    </location>
</feature>
<dbReference type="SMART" id="SM00256">
    <property type="entry name" value="FBOX"/>
    <property type="match status" value="1"/>
</dbReference>
<feature type="compositionally biased region" description="Acidic residues" evidence="1">
    <location>
        <begin position="412"/>
        <end position="427"/>
    </location>
</feature>
<protein>
    <recommendedName>
        <fullName evidence="2">F-box domain-containing protein</fullName>
    </recommendedName>
</protein>
<evidence type="ECO:0000259" key="2">
    <source>
        <dbReference type="SMART" id="SM00256"/>
    </source>
</evidence>
<dbReference type="InterPro" id="IPR036047">
    <property type="entry name" value="F-box-like_dom_sf"/>
</dbReference>
<feature type="region of interest" description="Disordered" evidence="1">
    <location>
        <begin position="674"/>
        <end position="699"/>
    </location>
</feature>
<organism evidence="3 4">
    <name type="scientific">Urochloa decumbens</name>
    <dbReference type="NCBI Taxonomy" id="240449"/>
    <lineage>
        <taxon>Eukaryota</taxon>
        <taxon>Viridiplantae</taxon>
        <taxon>Streptophyta</taxon>
        <taxon>Embryophyta</taxon>
        <taxon>Tracheophyta</taxon>
        <taxon>Spermatophyta</taxon>
        <taxon>Magnoliopsida</taxon>
        <taxon>Liliopsida</taxon>
        <taxon>Poales</taxon>
        <taxon>Poaceae</taxon>
        <taxon>PACMAD clade</taxon>
        <taxon>Panicoideae</taxon>
        <taxon>Panicodae</taxon>
        <taxon>Paniceae</taxon>
        <taxon>Melinidinae</taxon>
        <taxon>Urochloa</taxon>
    </lineage>
</organism>
<evidence type="ECO:0000313" key="3">
    <source>
        <dbReference type="EMBL" id="CAL5010898.1"/>
    </source>
</evidence>
<feature type="domain" description="F-box" evidence="2">
    <location>
        <begin position="28"/>
        <end position="68"/>
    </location>
</feature>
<gene>
    <name evidence="3" type="ORF">URODEC1_LOCUS70202</name>
</gene>
<dbReference type="Pfam" id="PF23622">
    <property type="entry name" value="LRR_At1g61320_AtMIF1"/>
    <property type="match status" value="1"/>
</dbReference>
<dbReference type="SUPFAM" id="SSF52047">
    <property type="entry name" value="RNI-like"/>
    <property type="match status" value="2"/>
</dbReference>
<dbReference type="SUPFAM" id="SSF81383">
    <property type="entry name" value="F-box domain"/>
    <property type="match status" value="1"/>
</dbReference>
<feature type="region of interest" description="Disordered" evidence="1">
    <location>
        <begin position="391"/>
        <end position="494"/>
    </location>
</feature>
<dbReference type="InterPro" id="IPR032675">
    <property type="entry name" value="LRR_dom_sf"/>
</dbReference>
<feature type="compositionally biased region" description="Basic and acidic residues" evidence="1">
    <location>
        <begin position="391"/>
        <end position="402"/>
    </location>
</feature>
<dbReference type="InterPro" id="IPR053197">
    <property type="entry name" value="F-box_SCFL_complex_component"/>
</dbReference>
<feature type="region of interest" description="Disordered" evidence="1">
    <location>
        <begin position="1"/>
        <end position="22"/>
    </location>
</feature>
<dbReference type="Gene3D" id="3.80.10.10">
    <property type="entry name" value="Ribonuclease Inhibitor"/>
    <property type="match status" value="2"/>
</dbReference>